<evidence type="ECO:0000256" key="5">
    <source>
        <dbReference type="ARBA" id="ARBA00022475"/>
    </source>
</evidence>
<dbReference type="InterPro" id="IPR027417">
    <property type="entry name" value="P-loop_NTPase"/>
</dbReference>
<comment type="catalytic activity">
    <reaction evidence="15">
        <text>L-tyrosyl-[protein] + ATP = O-phospho-L-tyrosyl-[protein] + ADP + H(+)</text>
        <dbReference type="Rhea" id="RHEA:10596"/>
        <dbReference type="Rhea" id="RHEA-COMP:10136"/>
        <dbReference type="Rhea" id="RHEA-COMP:20101"/>
        <dbReference type="ChEBI" id="CHEBI:15378"/>
        <dbReference type="ChEBI" id="CHEBI:30616"/>
        <dbReference type="ChEBI" id="CHEBI:46858"/>
        <dbReference type="ChEBI" id="CHEBI:61978"/>
        <dbReference type="ChEBI" id="CHEBI:456216"/>
        <dbReference type="EC" id="2.7.10.2"/>
    </reaction>
</comment>
<dbReference type="GO" id="GO:0004715">
    <property type="term" value="F:non-membrane spanning protein tyrosine kinase activity"/>
    <property type="evidence" value="ECO:0007669"/>
    <property type="project" value="UniProtKB-EC"/>
</dbReference>
<feature type="coiled-coil region" evidence="16">
    <location>
        <begin position="303"/>
        <end position="351"/>
    </location>
</feature>
<keyword evidence="13 17" id="KW-0472">Membrane</keyword>
<evidence type="ECO:0000313" key="20">
    <source>
        <dbReference type="EMBL" id="ANP45465.1"/>
    </source>
</evidence>
<proteinExistence type="inferred from homology"/>
<evidence type="ECO:0000313" key="21">
    <source>
        <dbReference type="Proteomes" id="UP000092498"/>
    </source>
</evidence>
<keyword evidence="10" id="KW-0418">Kinase</keyword>
<keyword evidence="14" id="KW-0829">Tyrosine-protein kinase</keyword>
<dbReference type="KEGG" id="cbot:ATE48_05805"/>
<evidence type="ECO:0000256" key="9">
    <source>
        <dbReference type="ARBA" id="ARBA00022741"/>
    </source>
</evidence>
<dbReference type="OrthoDB" id="230260at2"/>
<dbReference type="Gene3D" id="3.40.50.300">
    <property type="entry name" value="P-loop containing nucleotide triphosphate hydrolases"/>
    <property type="match status" value="1"/>
</dbReference>
<gene>
    <name evidence="20" type="ORF">ATE48_05805</name>
</gene>
<dbReference type="Proteomes" id="UP000092498">
    <property type="component" value="Chromosome"/>
</dbReference>
<evidence type="ECO:0000256" key="6">
    <source>
        <dbReference type="ARBA" id="ARBA00022519"/>
    </source>
</evidence>
<organism evidence="20 21">
    <name type="scientific">Candidatus Viadribacter manganicus</name>
    <dbReference type="NCBI Taxonomy" id="1759059"/>
    <lineage>
        <taxon>Bacteria</taxon>
        <taxon>Pseudomonadati</taxon>
        <taxon>Pseudomonadota</taxon>
        <taxon>Alphaproteobacteria</taxon>
        <taxon>Hyphomonadales</taxon>
        <taxon>Hyphomonadaceae</taxon>
        <taxon>Candidatus Viadribacter</taxon>
    </lineage>
</organism>
<keyword evidence="7" id="KW-0808">Transferase</keyword>
<dbReference type="NCBIfam" id="TIGR01007">
    <property type="entry name" value="eps_fam"/>
    <property type="match status" value="1"/>
</dbReference>
<dbReference type="EMBL" id="CP013244">
    <property type="protein sequence ID" value="ANP45465.1"/>
    <property type="molecule type" value="Genomic_DNA"/>
</dbReference>
<dbReference type="GO" id="GO:0005886">
    <property type="term" value="C:plasma membrane"/>
    <property type="evidence" value="ECO:0007669"/>
    <property type="project" value="UniProtKB-SubCell"/>
</dbReference>
<keyword evidence="21" id="KW-1185">Reference proteome</keyword>
<protein>
    <recommendedName>
        <fullName evidence="4">non-specific protein-tyrosine kinase</fullName>
        <ecNumber evidence="4">2.7.10.2</ecNumber>
    </recommendedName>
</protein>
<evidence type="ECO:0000256" key="14">
    <source>
        <dbReference type="ARBA" id="ARBA00023137"/>
    </source>
</evidence>
<keyword evidence="16" id="KW-0175">Coiled coil</keyword>
<feature type="domain" description="Polysaccharide chain length determinant N-terminal" evidence="18">
    <location>
        <begin position="25"/>
        <end position="117"/>
    </location>
</feature>
<dbReference type="AlphaFoldDB" id="A0A1B1AG03"/>
<dbReference type="InterPro" id="IPR050445">
    <property type="entry name" value="Bact_polysacc_biosynth/exp"/>
</dbReference>
<dbReference type="Pfam" id="PF02706">
    <property type="entry name" value="Wzz"/>
    <property type="match status" value="1"/>
</dbReference>
<evidence type="ECO:0000256" key="12">
    <source>
        <dbReference type="ARBA" id="ARBA00022989"/>
    </source>
</evidence>
<dbReference type="RefSeq" id="WP_066768819.1">
    <property type="nucleotide sequence ID" value="NZ_CP013244.1"/>
</dbReference>
<dbReference type="Pfam" id="PF13614">
    <property type="entry name" value="AAA_31"/>
    <property type="match status" value="1"/>
</dbReference>
<feature type="transmembrane region" description="Helical" evidence="17">
    <location>
        <begin position="39"/>
        <end position="59"/>
    </location>
</feature>
<evidence type="ECO:0000256" key="4">
    <source>
        <dbReference type="ARBA" id="ARBA00011903"/>
    </source>
</evidence>
<comment type="similarity">
    <text evidence="3">Belongs to the etk/wzc family.</text>
</comment>
<evidence type="ECO:0000256" key="3">
    <source>
        <dbReference type="ARBA" id="ARBA00008883"/>
    </source>
</evidence>
<evidence type="ECO:0000256" key="15">
    <source>
        <dbReference type="ARBA" id="ARBA00051245"/>
    </source>
</evidence>
<comment type="similarity">
    <text evidence="2">Belongs to the CpsD/CapB family.</text>
</comment>
<evidence type="ECO:0000256" key="13">
    <source>
        <dbReference type="ARBA" id="ARBA00023136"/>
    </source>
</evidence>
<dbReference type="CDD" id="cd05387">
    <property type="entry name" value="BY-kinase"/>
    <property type="match status" value="1"/>
</dbReference>
<keyword evidence="11" id="KW-0067">ATP-binding</keyword>
<dbReference type="InterPro" id="IPR025669">
    <property type="entry name" value="AAA_dom"/>
</dbReference>
<evidence type="ECO:0000259" key="19">
    <source>
        <dbReference type="Pfam" id="PF13614"/>
    </source>
</evidence>
<dbReference type="STRING" id="1759059.ATE48_05805"/>
<dbReference type="InterPro" id="IPR003856">
    <property type="entry name" value="LPS_length_determ_N"/>
</dbReference>
<evidence type="ECO:0000256" key="11">
    <source>
        <dbReference type="ARBA" id="ARBA00022840"/>
    </source>
</evidence>
<feature type="domain" description="AAA" evidence="19">
    <location>
        <begin position="550"/>
        <end position="695"/>
    </location>
</feature>
<keyword evidence="5" id="KW-1003">Cell membrane</keyword>
<dbReference type="EC" id="2.7.10.2" evidence="4"/>
<reference evidence="20 21" key="1">
    <citation type="submission" date="2015-11" db="EMBL/GenBank/DDBJ databases">
        <title>Whole-Genome Sequence of Candidatus Oderbacter manganicum from the National Park Lower Oder Valley, Germany.</title>
        <authorList>
            <person name="Braun B."/>
            <person name="Liere K."/>
            <person name="Szewzyk U."/>
        </authorList>
    </citation>
    <scope>NUCLEOTIDE SEQUENCE [LARGE SCALE GENOMIC DNA]</scope>
    <source>
        <strain evidence="20 21">OTSz_A_272</strain>
    </source>
</reference>
<dbReference type="InParanoid" id="A0A1B1AG03"/>
<dbReference type="PANTHER" id="PTHR32309:SF13">
    <property type="entry name" value="FERRIC ENTEROBACTIN TRANSPORT PROTEIN FEPE"/>
    <property type="match status" value="1"/>
</dbReference>
<dbReference type="SUPFAM" id="SSF52540">
    <property type="entry name" value="P-loop containing nucleoside triphosphate hydrolases"/>
    <property type="match status" value="1"/>
</dbReference>
<accession>A0A1B1AG03</accession>
<keyword evidence="12 17" id="KW-1133">Transmembrane helix</keyword>
<evidence type="ECO:0000256" key="17">
    <source>
        <dbReference type="SAM" id="Phobius"/>
    </source>
</evidence>
<name>A0A1B1AG03_9PROT</name>
<sequence length="730" mass="78912">MNVIAIRKPTGEMNLPPEDGGELGTFSLKWLFDFLVRRWMLIAAVAAVSFVLAFAVFMIQPPQYSATALVMMSGGGEQVLGPQQPNGRPDAPPSAPVVDSQLEVLRSDMLTGRLVDALELMSDPEWNAALEDSDAPAATDQSPAALAYRTEARQAVVKAVSGAISVRRRGLTYAAEVTAVSQSPERAAQLANHLVELFQRYQIEARIESAARANTWLSTRLEELRSDVQAKESQVEQYRATTGLVSTQGAFLIEQQITDAQASLMQARADLSERQARYSQLQDLLNQGGSADTLVTVLNSVVISQLRSQEATVARQLADYQNRYGEAHPAIANVRAELTDIREQIAAETRRIQAGMRNDVDIASARVIQAQAGLDSLRAQMTGGGPEMVRLRELEREAAAARTVYESFLQRAHEIADQGTINTAPAELISAAAIPSEKSSPRLSISFVLSFALGLGLGLAAAFLAEALDDGFVSSDDVERKTGAPALASIPQVRRSELRQSSTTTTHPAAFMIQRQMSAFTEAFRVLRTTILFAAGQPKTQVVAITSALPNEGKTTVSLCLSRVSALSGQRVLLIDCDLRRRSVKEVLDIEPDVGLLQVLSGEVTWRQAIYLDEASGMCVLPVSGSGFTPKEIFGAEDMSRLIAELRGSFDLIVLDCAPVLAVAETRVAAAKADAVVLVSRWQKTPMRAVRAALQQLHDAGANVRGVALNGLDRRAPGYYSYPTYDFSKG</sequence>
<evidence type="ECO:0000256" key="10">
    <source>
        <dbReference type="ARBA" id="ARBA00022777"/>
    </source>
</evidence>
<evidence type="ECO:0000256" key="8">
    <source>
        <dbReference type="ARBA" id="ARBA00022692"/>
    </source>
</evidence>
<comment type="subcellular location">
    <subcellularLocation>
        <location evidence="1">Cell inner membrane</location>
        <topology evidence="1">Multi-pass membrane protein</topology>
    </subcellularLocation>
</comment>
<evidence type="ECO:0000259" key="18">
    <source>
        <dbReference type="Pfam" id="PF02706"/>
    </source>
</evidence>
<dbReference type="FunCoup" id="A0A1B1AG03">
    <property type="interactions" value="342"/>
</dbReference>
<keyword evidence="8 17" id="KW-0812">Transmembrane</keyword>
<evidence type="ECO:0000256" key="1">
    <source>
        <dbReference type="ARBA" id="ARBA00004429"/>
    </source>
</evidence>
<keyword evidence="6" id="KW-0997">Cell inner membrane</keyword>
<evidence type="ECO:0000256" key="2">
    <source>
        <dbReference type="ARBA" id="ARBA00007316"/>
    </source>
</evidence>
<dbReference type="InterPro" id="IPR005702">
    <property type="entry name" value="Wzc-like_C"/>
</dbReference>
<keyword evidence="9" id="KW-0547">Nucleotide-binding</keyword>
<evidence type="ECO:0000256" key="16">
    <source>
        <dbReference type="SAM" id="Coils"/>
    </source>
</evidence>
<dbReference type="GO" id="GO:0005524">
    <property type="term" value="F:ATP binding"/>
    <property type="evidence" value="ECO:0007669"/>
    <property type="project" value="UniProtKB-KW"/>
</dbReference>
<dbReference type="PANTHER" id="PTHR32309">
    <property type="entry name" value="TYROSINE-PROTEIN KINASE"/>
    <property type="match status" value="1"/>
</dbReference>
<evidence type="ECO:0000256" key="7">
    <source>
        <dbReference type="ARBA" id="ARBA00022679"/>
    </source>
</evidence>